<dbReference type="Proteomes" id="UP000009175">
    <property type="component" value="Chromosome"/>
</dbReference>
<evidence type="ECO:0000259" key="1">
    <source>
        <dbReference type="Pfam" id="PF21152"/>
    </source>
</evidence>
<sequence length="717" mass="79662">MYSCLLLCALGLPGGDLLPYQGVPDSAESRDARGNLSIPAVYTDRGAWHGFHLPDERHAGSFPGPLIIAQEYSLHLSAAMEAVSIGRDEKPLEQAELQTQSLPWGLFQRLSWPGTELEMSLSYFNNRTAIVTTKVRNTSGEPQTLTLEWHGAPFDTHNSQPLTLSPQLQKTASGPRLSWSMLPARDTWNRLIDGASYRLDFEGEREARLEADKGYVVKTDVYLGPGESREYRTAHSYFHTEQEASAGHFLWADVAPALSANRTRWQHRFDQLVASGDPTLDRAAAKAVMTLAHNWRSAAGALQRDAVTPSITYKWFNGVWAWDSWKQAVALARFDTLLAKSNVEAMFDYQFGADDPVRPQDAGNLPDAIFYNPGPERGGDGGNWNERNGKPPLAAWAVWEIHAHAPDLDFIKRMYPKLVAYHSWWYRNRDHNGNGLAEYGANVHPAHVHDGKANPKAILEAAAWESGMDNAPRFDARDTLNVLENRTADGRLLGYSLSQESVDLNAYLYAEKRLLAKLADALGDEEHAKSWRRDADNLGKLIREQMWDESTGFFYDLDSLTGKPLLGSGKGVEGWIPLWAGVATQQQAEVMIGRQLSAGTFGTPIPFPTVSADNPAFAPNKYWRGPVWLDQLYFALAGLERYGAQQQAKTLARRLFTRGEGILGQSPIRENYQPLTGEGLHATNFSWSASVILLAHQQWLVEAAGQPKPSQAQSTTQ</sequence>
<dbReference type="KEGG" id="saz:Sama_3625"/>
<dbReference type="CAZy" id="GH63">
    <property type="family name" value="Glycoside Hydrolase Family 63"/>
</dbReference>
<evidence type="ECO:0000259" key="2">
    <source>
        <dbReference type="Pfam" id="PF22422"/>
    </source>
</evidence>
<dbReference type="PANTHER" id="PTHR23403">
    <property type="entry name" value="TREHALASE"/>
    <property type="match status" value="1"/>
</dbReference>
<dbReference type="PANTHER" id="PTHR23403:SF1">
    <property type="entry name" value="TREHALASE"/>
    <property type="match status" value="1"/>
</dbReference>
<dbReference type="eggNOG" id="COG3408">
    <property type="taxonomic scope" value="Bacteria"/>
</dbReference>
<dbReference type="Pfam" id="PF21152">
    <property type="entry name" value="YgjK_N"/>
    <property type="match status" value="1"/>
</dbReference>
<feature type="domain" description="Mannosylglycerate hydrolase MGH1-like glycoside hydrolase" evidence="2">
    <location>
        <begin position="319"/>
        <end position="688"/>
    </location>
</feature>
<feature type="domain" description="Glucosidase YgjK N-terminal" evidence="1">
    <location>
        <begin position="22"/>
        <end position="265"/>
    </location>
</feature>
<dbReference type="GO" id="GO:0004555">
    <property type="term" value="F:alpha,alpha-trehalase activity"/>
    <property type="evidence" value="ECO:0007669"/>
    <property type="project" value="InterPro"/>
</dbReference>
<keyword evidence="4" id="KW-1185">Reference proteome</keyword>
<dbReference type="Pfam" id="PF22422">
    <property type="entry name" value="MGH1-like_GH"/>
    <property type="match status" value="1"/>
</dbReference>
<dbReference type="EMBL" id="CP000507">
    <property type="protein sequence ID" value="ABM01828.1"/>
    <property type="molecule type" value="Genomic_DNA"/>
</dbReference>
<gene>
    <name evidence="3" type="ordered locus">Sama_3625</name>
</gene>
<dbReference type="Gene3D" id="2.70.98.50">
    <property type="entry name" value="putative glycoside hydrolase family protein from bacillus halodurans"/>
    <property type="match status" value="1"/>
</dbReference>
<dbReference type="GO" id="GO:0005993">
    <property type="term" value="P:trehalose catabolic process"/>
    <property type="evidence" value="ECO:0007669"/>
    <property type="project" value="TreeGrafter"/>
</dbReference>
<proteinExistence type="predicted"/>
<dbReference type="RefSeq" id="WP_011761731.1">
    <property type="nucleotide sequence ID" value="NC_008700.1"/>
</dbReference>
<protein>
    <submittedName>
        <fullName evidence="3">Cell wall surface anchor family protein</fullName>
    </submittedName>
</protein>
<dbReference type="InterPro" id="IPR008928">
    <property type="entry name" value="6-hairpin_glycosidase_sf"/>
</dbReference>
<dbReference type="STRING" id="326297.Sama_3625"/>
<organism evidence="3 4">
    <name type="scientific">Shewanella amazonensis (strain ATCC BAA-1098 / SB2B)</name>
    <dbReference type="NCBI Taxonomy" id="326297"/>
    <lineage>
        <taxon>Bacteria</taxon>
        <taxon>Pseudomonadati</taxon>
        <taxon>Pseudomonadota</taxon>
        <taxon>Gammaproteobacteria</taxon>
        <taxon>Alteromonadales</taxon>
        <taxon>Shewanellaceae</taxon>
        <taxon>Shewanella</taxon>
    </lineage>
</organism>
<dbReference type="Gene3D" id="1.50.10.10">
    <property type="match status" value="1"/>
</dbReference>
<dbReference type="InterPro" id="IPR054491">
    <property type="entry name" value="MGH1-like_GH"/>
</dbReference>
<dbReference type="AlphaFoldDB" id="A1SBS1"/>
<name>A1SBS1_SHEAM</name>
<reference evidence="3 4" key="1">
    <citation type="submission" date="2006-12" db="EMBL/GenBank/DDBJ databases">
        <title>Complete sequence of Shewanella amazonensis SB2B.</title>
        <authorList>
            <consortium name="US DOE Joint Genome Institute"/>
            <person name="Copeland A."/>
            <person name="Lucas S."/>
            <person name="Lapidus A."/>
            <person name="Barry K."/>
            <person name="Detter J.C."/>
            <person name="Glavina del Rio T."/>
            <person name="Hammon N."/>
            <person name="Israni S."/>
            <person name="Dalin E."/>
            <person name="Tice H."/>
            <person name="Pitluck S."/>
            <person name="Munk A.C."/>
            <person name="Brettin T."/>
            <person name="Bruce D."/>
            <person name="Han C."/>
            <person name="Tapia R."/>
            <person name="Gilna P."/>
            <person name="Schmutz J."/>
            <person name="Larimer F."/>
            <person name="Land M."/>
            <person name="Hauser L."/>
            <person name="Kyrpides N."/>
            <person name="Mikhailova N."/>
            <person name="Fredrickson J."/>
            <person name="Richardson P."/>
        </authorList>
    </citation>
    <scope>NUCLEOTIDE SEQUENCE [LARGE SCALE GENOMIC DNA]</scope>
    <source>
        <strain evidence="4">ATCC BAA-1098 / SB2B</strain>
    </source>
</reference>
<dbReference type="OrthoDB" id="9781878at2"/>
<dbReference type="HOGENOM" id="CLU_015270_0_1_6"/>
<evidence type="ECO:0000313" key="3">
    <source>
        <dbReference type="EMBL" id="ABM01828.1"/>
    </source>
</evidence>
<dbReference type="InterPro" id="IPR012341">
    <property type="entry name" value="6hp_glycosidase-like_sf"/>
</dbReference>
<dbReference type="SUPFAM" id="SSF48208">
    <property type="entry name" value="Six-hairpin glycosidases"/>
    <property type="match status" value="1"/>
</dbReference>
<accession>A1SBS1</accession>
<dbReference type="InterPro" id="IPR001661">
    <property type="entry name" value="Glyco_hydro_37"/>
</dbReference>
<dbReference type="InterPro" id="IPR048450">
    <property type="entry name" value="YgjK_N"/>
</dbReference>
<evidence type="ECO:0000313" key="4">
    <source>
        <dbReference type="Proteomes" id="UP000009175"/>
    </source>
</evidence>